<dbReference type="PANTHER" id="PTHR21310">
    <property type="entry name" value="AMINOGLYCOSIDE PHOSPHOTRANSFERASE-RELATED-RELATED"/>
    <property type="match status" value="1"/>
</dbReference>
<name>A2SC74_METPP</name>
<dbReference type="InterPro" id="IPR002575">
    <property type="entry name" value="Aminoglycoside_PTrfase"/>
</dbReference>
<dbReference type="KEGG" id="mpt:Mpe_A0201"/>
<dbReference type="InterPro" id="IPR011009">
    <property type="entry name" value="Kinase-like_dom_sf"/>
</dbReference>
<dbReference type="Pfam" id="PF01636">
    <property type="entry name" value="APH"/>
    <property type="match status" value="1"/>
</dbReference>
<dbReference type="Gene3D" id="3.30.200.20">
    <property type="entry name" value="Phosphorylase Kinase, domain 1"/>
    <property type="match status" value="1"/>
</dbReference>
<dbReference type="Proteomes" id="UP000000366">
    <property type="component" value="Chromosome"/>
</dbReference>
<protein>
    <recommendedName>
        <fullName evidence="1">Aminoglycoside phosphotransferase domain-containing protein</fullName>
    </recommendedName>
</protein>
<evidence type="ECO:0000313" key="2">
    <source>
        <dbReference type="EMBL" id="ABM93163.1"/>
    </source>
</evidence>
<dbReference type="HOGENOM" id="CLU_021467_1_0_4"/>
<accession>A2SC74</accession>
<reference evidence="2 3" key="1">
    <citation type="journal article" date="2007" name="J. Bacteriol.">
        <title>Whole-genome analysis of the methyl tert-butyl ether-degrading beta-proteobacterium Methylibium petroleiphilum PM1.</title>
        <authorList>
            <person name="Kane S.R."/>
            <person name="Chakicherla A.Y."/>
            <person name="Chain P.S.G."/>
            <person name="Schmidt R."/>
            <person name="Shin M.W."/>
            <person name="Legler T.C."/>
            <person name="Scow K.M."/>
            <person name="Larimer F.W."/>
            <person name="Lucas S.M."/>
            <person name="Richardson P.M."/>
            <person name="Hristova K.R."/>
        </authorList>
    </citation>
    <scope>NUCLEOTIDE SEQUENCE [LARGE SCALE GENOMIC DNA]</scope>
    <source>
        <strain evidence="3">ATCC BAA-1232 / LMG 22953 / PM1</strain>
    </source>
</reference>
<dbReference type="Gene3D" id="3.90.1200.10">
    <property type="match status" value="1"/>
</dbReference>
<dbReference type="EMBL" id="CP000555">
    <property type="protein sequence ID" value="ABM93163.1"/>
    <property type="molecule type" value="Genomic_DNA"/>
</dbReference>
<evidence type="ECO:0000259" key="1">
    <source>
        <dbReference type="Pfam" id="PF01636"/>
    </source>
</evidence>
<dbReference type="eggNOG" id="COG3178">
    <property type="taxonomic scope" value="Bacteria"/>
</dbReference>
<organism evidence="2 3">
    <name type="scientific">Methylibium petroleiphilum (strain ATCC BAA-1232 / LMG 22953 / PM1)</name>
    <dbReference type="NCBI Taxonomy" id="420662"/>
    <lineage>
        <taxon>Bacteria</taxon>
        <taxon>Pseudomonadati</taxon>
        <taxon>Pseudomonadota</taxon>
        <taxon>Betaproteobacteria</taxon>
        <taxon>Burkholderiales</taxon>
        <taxon>Sphaerotilaceae</taxon>
        <taxon>Methylibium</taxon>
    </lineage>
</organism>
<gene>
    <name evidence="2" type="ordered locus">Mpe_A0201</name>
</gene>
<feature type="domain" description="Aminoglycoside phosphotransferase" evidence="1">
    <location>
        <begin position="36"/>
        <end position="263"/>
    </location>
</feature>
<keyword evidence="3" id="KW-1185">Reference proteome</keyword>
<sequence>MTTPEPIRWTDPARQHAFMDWLNAQAAAHGLVVGSLRAASADASFRRYFRIDGRDGPRIVMDAPPTHEDCRPFVGVAALLRGGGLEAPEVLSWDEPHGFMLLSDLGATTYLEAIRRADPAQSNALYLAALDALVQLQRIDAHAQVPNYDRALLQRELDLFPTWYIERHCGQRLDDKALAQLQRCFALILDACTAQPSVLVHRDYHSRNLMLPREPGGPPGLLDFQDAVWGPVSYDLASLLRDAYVEWDESTQLDWAVRYWERGRKAGLPLDADFGSFWRDFEWMGLQRHLKVLGIFARLSHRDGKDGYLKDLPLVWRYAHRVASRYNGLGPLAHLLEQLAGTQRESGYTF</sequence>
<dbReference type="InterPro" id="IPR051678">
    <property type="entry name" value="AGP_Transferase"/>
</dbReference>
<proteinExistence type="predicted"/>
<dbReference type="STRING" id="420662.Mpe_A0201"/>
<dbReference type="AlphaFoldDB" id="A2SC74"/>
<evidence type="ECO:0000313" key="3">
    <source>
        <dbReference type="Proteomes" id="UP000000366"/>
    </source>
</evidence>
<dbReference type="SUPFAM" id="SSF56112">
    <property type="entry name" value="Protein kinase-like (PK-like)"/>
    <property type="match status" value="1"/>
</dbReference>